<accession>A0A0J7Y0C9</accession>
<protein>
    <recommendedName>
        <fullName evidence="3">Lysophospholipase</fullName>
    </recommendedName>
</protein>
<dbReference type="PATRIC" id="fig|1420583.3.peg.185"/>
<sequence length="132" mass="14859">MPLHMTKIAFRSESPASLRAWLESHADEARLTTRYLPKRVEEMAGGSLYWIHGHMLVGRSPILGFEETGQGRHWIRLEPRLIPVRGKPKRAHQGWRYLEDADAPPDLDVGEADDLNTMPAALLGELSKLGLV</sequence>
<gene>
    <name evidence="1" type="ORF">V473_00960</name>
</gene>
<keyword evidence="2" id="KW-1185">Reference proteome</keyword>
<proteinExistence type="predicted"/>
<name>A0A0J7Y0C9_9SPHN</name>
<dbReference type="RefSeq" id="WP_066599387.1">
    <property type="nucleotide sequence ID" value="NZ_KQ130434.1"/>
</dbReference>
<comment type="caution">
    <text evidence="1">The sequence shown here is derived from an EMBL/GenBank/DDBJ whole genome shotgun (WGS) entry which is preliminary data.</text>
</comment>
<dbReference type="AlphaFoldDB" id="A0A0J7Y0C9"/>
<evidence type="ECO:0000313" key="1">
    <source>
        <dbReference type="EMBL" id="KMS56863.1"/>
    </source>
</evidence>
<dbReference type="STRING" id="1420583.V473_00960"/>
<dbReference type="Proteomes" id="UP000052232">
    <property type="component" value="Unassembled WGS sequence"/>
</dbReference>
<evidence type="ECO:0000313" key="2">
    <source>
        <dbReference type="Proteomes" id="UP000052232"/>
    </source>
</evidence>
<dbReference type="EMBL" id="JACT01000001">
    <property type="protein sequence ID" value="KMS56863.1"/>
    <property type="molecule type" value="Genomic_DNA"/>
</dbReference>
<dbReference type="InterPro" id="IPR008320">
    <property type="entry name" value="UCP032025"/>
</dbReference>
<dbReference type="Pfam" id="PF07370">
    <property type="entry name" value="DUF1489"/>
    <property type="match status" value="1"/>
</dbReference>
<evidence type="ECO:0008006" key="3">
    <source>
        <dbReference type="Google" id="ProtNLM"/>
    </source>
</evidence>
<reference evidence="1 2" key="1">
    <citation type="journal article" date="2015" name="G3 (Bethesda)">
        <title>Insights into Ongoing Evolution of the Hexachlorocyclohexane Catabolic Pathway from Comparative Genomics of Ten Sphingomonadaceae Strains.</title>
        <authorList>
            <person name="Pearce S.L."/>
            <person name="Oakeshott J.G."/>
            <person name="Pandey G."/>
        </authorList>
    </citation>
    <scope>NUCLEOTIDE SEQUENCE [LARGE SCALE GENOMIC DNA]</scope>
    <source>
        <strain evidence="1 2">LL01</strain>
    </source>
</reference>
<organism evidence="1 2">
    <name type="scientific">Sphingobium cupriresistens LL01</name>
    <dbReference type="NCBI Taxonomy" id="1420583"/>
    <lineage>
        <taxon>Bacteria</taxon>
        <taxon>Pseudomonadati</taxon>
        <taxon>Pseudomonadota</taxon>
        <taxon>Alphaproteobacteria</taxon>
        <taxon>Sphingomonadales</taxon>
        <taxon>Sphingomonadaceae</taxon>
        <taxon>Sphingobium</taxon>
    </lineage>
</organism>
<dbReference type="PIRSF" id="PIRSF032025">
    <property type="entry name" value="UCP032025"/>
    <property type="match status" value="1"/>
</dbReference>